<dbReference type="InterPro" id="IPR011993">
    <property type="entry name" value="PH-like_dom_sf"/>
</dbReference>
<dbReference type="GeneID" id="89948322"/>
<feature type="region of interest" description="Disordered" evidence="1">
    <location>
        <begin position="173"/>
        <end position="220"/>
    </location>
</feature>
<gene>
    <name evidence="2" type="primary">SHM2</name>
    <name evidence="2" type="ORF">ATC70_004636</name>
</gene>
<keyword evidence="2" id="KW-0808">Transferase</keyword>
<protein>
    <submittedName>
        <fullName evidence="2">Serine hydroxymethyltransferase, cytosolic</fullName>
        <ecNumber evidence="2">2.1.2.1</ecNumber>
    </submittedName>
</protein>
<sequence>MYQRSHSATDVRLGWSDSLKKFKSQRYVKRIAPFRSISDSKQTYLGPQKNTLTKPSYLNANIIQKALLQMVQRHKSSKQVAAAVQQKNQEESGSNTPELSINEQEHSAVLSAPSLDSSISSYNDSEHSFDMDHIVQELLDNDNTSFYCPSKQDEYDEEEENIVDRAVAMLNSQGKSSTCPNLTSIANSSDMGYQHDDEEEVDEQEEQQRSLPPLPTKEESELAISNNSIELCSKTSMLKRQATIKMARAASRGQIHLKRAATWLGQKMLLASPQMQNFGLLVSQKYHSVTNFGGNAMLRLNSTSHFDTFPPALSMSASSAYTSAYSLSSSVDQEQQLQMQPQKARKLGFSEQVIYGTDADHFAYLRNQLDKKHSPSTKHTASAMNKRTFVAPKRIMYCRVMQIINLASTRDCDYELHVQLNHVTMASKRGVLRKVDKHASADRPYDEALVFQVEEPFSLNFVVAARHTNTVFREGLAKIGIWPLQSTATDSAASSKQKALPQLPIAGYTCLNFENKMDILDQGISRFRLNKPVDKSSNRWLNLELLIDIKVEEVLPAVVHRFPWSYTTNQCPSSSYESIDEKIISDPRELLVSQKHCQEGDYLTIYTRGMAHPTWKRYWVVMEKDQLVLHDFTFKDTKQPLSIISLSALLSVGKPSIDDCENVGIARKTGIMLQFNRASAVLSEPVRLESDEGLEGKAYVYGDSEQNTVHWRRALSAYVSSDEASSKVETHQHSQGGVDLRFLW</sequence>
<feature type="compositionally biased region" description="Polar residues" evidence="1">
    <location>
        <begin position="91"/>
        <end position="102"/>
    </location>
</feature>
<dbReference type="EMBL" id="JASEJX010000001">
    <property type="protein sequence ID" value="KAK4522097.1"/>
    <property type="molecule type" value="Genomic_DNA"/>
</dbReference>
<dbReference type="Gene3D" id="2.30.29.30">
    <property type="entry name" value="Pleckstrin-homology domain (PH domain)/Phosphotyrosine-binding domain (PTB)"/>
    <property type="match status" value="1"/>
</dbReference>
<comment type="caution">
    <text evidence="2">The sequence shown here is derived from an EMBL/GenBank/DDBJ whole genome shotgun (WGS) entry which is preliminary data.</text>
</comment>
<evidence type="ECO:0000313" key="2">
    <source>
        <dbReference type="EMBL" id="KAK4522097.1"/>
    </source>
</evidence>
<evidence type="ECO:0000313" key="3">
    <source>
        <dbReference type="Proteomes" id="UP001304243"/>
    </source>
</evidence>
<reference evidence="2 3" key="1">
    <citation type="submission" date="2022-11" db="EMBL/GenBank/DDBJ databases">
        <title>Mucor velutinosus strain NIH1002 WGS.</title>
        <authorList>
            <person name="Subramanian P."/>
            <person name="Mullikin J.C."/>
            <person name="Segre J.A."/>
            <person name="Zelazny A.M."/>
        </authorList>
    </citation>
    <scope>NUCLEOTIDE SEQUENCE [LARGE SCALE GENOMIC DNA]</scope>
    <source>
        <strain evidence="2 3">NIH1002</strain>
    </source>
</reference>
<feature type="region of interest" description="Disordered" evidence="1">
    <location>
        <begin position="79"/>
        <end position="107"/>
    </location>
</feature>
<evidence type="ECO:0000256" key="1">
    <source>
        <dbReference type="SAM" id="MobiDB-lite"/>
    </source>
</evidence>
<accession>A0AAN7I4V9</accession>
<proteinExistence type="predicted"/>
<dbReference type="EC" id="2.1.2.1" evidence="2"/>
<name>A0AAN7I4V9_9FUNG</name>
<dbReference type="GO" id="GO:0004372">
    <property type="term" value="F:glycine hydroxymethyltransferase activity"/>
    <property type="evidence" value="ECO:0007669"/>
    <property type="project" value="UniProtKB-EC"/>
</dbReference>
<dbReference type="AlphaFoldDB" id="A0AAN7I4V9"/>
<dbReference type="RefSeq" id="XP_064688763.1">
    <property type="nucleotide sequence ID" value="XM_064823938.1"/>
</dbReference>
<feature type="compositionally biased region" description="Polar residues" evidence="1">
    <location>
        <begin position="173"/>
        <end position="191"/>
    </location>
</feature>
<keyword evidence="3" id="KW-1185">Reference proteome</keyword>
<dbReference type="Proteomes" id="UP001304243">
    <property type="component" value="Unassembled WGS sequence"/>
</dbReference>
<organism evidence="2 3">
    <name type="scientific">Mucor velutinosus</name>
    <dbReference type="NCBI Taxonomy" id="708070"/>
    <lineage>
        <taxon>Eukaryota</taxon>
        <taxon>Fungi</taxon>
        <taxon>Fungi incertae sedis</taxon>
        <taxon>Mucoromycota</taxon>
        <taxon>Mucoromycotina</taxon>
        <taxon>Mucoromycetes</taxon>
        <taxon>Mucorales</taxon>
        <taxon>Mucorineae</taxon>
        <taxon>Mucoraceae</taxon>
        <taxon>Mucor</taxon>
    </lineage>
</organism>
<feature type="compositionally biased region" description="Acidic residues" evidence="1">
    <location>
        <begin position="196"/>
        <end position="205"/>
    </location>
</feature>